<dbReference type="InterPro" id="IPR050534">
    <property type="entry name" value="Coronavir_polyprotein_1ab"/>
</dbReference>
<gene>
    <name evidence="3" type="primary">recD2</name>
    <name evidence="9" type="ORF">HMPREF9708_00188</name>
</gene>
<dbReference type="PANTHER" id="PTHR43788">
    <property type="entry name" value="DNA2/NAM7 HELICASE FAMILY MEMBER"/>
    <property type="match status" value="1"/>
</dbReference>
<dbReference type="Gene3D" id="1.10.10.2220">
    <property type="match status" value="1"/>
</dbReference>
<evidence type="ECO:0000313" key="10">
    <source>
        <dbReference type="Proteomes" id="UP000006190"/>
    </source>
</evidence>
<dbReference type="Pfam" id="PF14490">
    <property type="entry name" value="HHH_RecD2"/>
    <property type="match status" value="1"/>
</dbReference>
<keyword evidence="3" id="KW-0413">Isomerase</keyword>
<feature type="binding site" evidence="3">
    <location>
        <begin position="358"/>
        <end position="362"/>
    </location>
    <ligand>
        <name>ATP</name>
        <dbReference type="ChEBI" id="CHEBI:30616"/>
    </ligand>
</feature>
<reference evidence="9 10" key="1">
    <citation type="submission" date="2012-01" db="EMBL/GenBank/DDBJ databases">
        <title>The Genome Sequence of Facklamia languida CCUG 37842.</title>
        <authorList>
            <consortium name="The Broad Institute Genome Sequencing Platform"/>
            <person name="Earl A."/>
            <person name="Ward D."/>
            <person name="Feldgarden M."/>
            <person name="Gevers D."/>
            <person name="Huys G."/>
            <person name="Young S.K."/>
            <person name="Zeng Q."/>
            <person name="Gargeya S."/>
            <person name="Fitzgerald M."/>
            <person name="Haas B."/>
            <person name="Abouelleil A."/>
            <person name="Alvarado L."/>
            <person name="Arachchi H.M."/>
            <person name="Berlin A."/>
            <person name="Chapman S.B."/>
            <person name="Gearin G."/>
            <person name="Goldberg J."/>
            <person name="Griggs A."/>
            <person name="Gujja S."/>
            <person name="Hansen M."/>
            <person name="Heiman D."/>
            <person name="Howarth C."/>
            <person name="Larimer J."/>
            <person name="Lui A."/>
            <person name="MacDonald P.J.P."/>
            <person name="McCowen C."/>
            <person name="Montmayeur A."/>
            <person name="Murphy C."/>
            <person name="Neiman D."/>
            <person name="Pearson M."/>
            <person name="Priest M."/>
            <person name="Roberts A."/>
            <person name="Saif S."/>
            <person name="Shea T."/>
            <person name="Sisk P."/>
            <person name="Stolte C."/>
            <person name="Sykes S."/>
            <person name="Wortman J."/>
            <person name="Nusbaum C."/>
            <person name="Birren B."/>
        </authorList>
    </citation>
    <scope>NUCLEOTIDE SEQUENCE [LARGE SCALE GENOMIC DNA]</scope>
    <source>
        <strain evidence="9 10">CCUG 37842</strain>
    </source>
</reference>
<dbReference type="SUPFAM" id="SSF52540">
    <property type="entry name" value="P-loop containing nucleoside triphosphate hydrolases"/>
    <property type="match status" value="2"/>
</dbReference>
<dbReference type="Gene3D" id="2.30.30.940">
    <property type="match status" value="1"/>
</dbReference>
<dbReference type="PATRIC" id="fig|883113.3.peg.186"/>
<name>H3NH49_9LACT</name>
<keyword evidence="1 3" id="KW-0547">Nucleotide-binding</keyword>
<dbReference type="AlphaFoldDB" id="H3NH49"/>
<comment type="similarity">
    <text evidence="3">Belongs to the RecD family. RecD2 subfamily.</text>
</comment>
<keyword evidence="3 9" id="KW-0347">Helicase</keyword>
<keyword evidence="2 3" id="KW-0067">ATP-binding</keyword>
<dbReference type="Proteomes" id="UP000006190">
    <property type="component" value="Unassembled WGS sequence"/>
</dbReference>
<evidence type="ECO:0000313" key="9">
    <source>
        <dbReference type="EMBL" id="EHR38104.1"/>
    </source>
</evidence>
<dbReference type="Gene3D" id="3.40.50.300">
    <property type="entry name" value="P-loop containing nucleotide triphosphate hydrolases"/>
    <property type="match status" value="2"/>
</dbReference>
<dbReference type="EMBL" id="AGEG01000002">
    <property type="protein sequence ID" value="EHR38104.1"/>
    <property type="molecule type" value="Genomic_DNA"/>
</dbReference>
<protein>
    <recommendedName>
        <fullName evidence="3">ATP-dependent RecD2 DNA helicase</fullName>
        <ecNumber evidence="3">5.6.2.3</ecNumber>
    </recommendedName>
    <alternativeName>
        <fullName evidence="3">DNA 5'-3' helicase subunit RecD2</fullName>
    </alternativeName>
</protein>
<dbReference type="GO" id="GO:0006310">
    <property type="term" value="P:DNA recombination"/>
    <property type="evidence" value="ECO:0007669"/>
    <property type="project" value="InterPro"/>
</dbReference>
<feature type="compositionally biased region" description="Polar residues" evidence="4">
    <location>
        <begin position="766"/>
        <end position="776"/>
    </location>
</feature>
<dbReference type="NCBIfam" id="TIGR01448">
    <property type="entry name" value="recD_rel"/>
    <property type="match status" value="1"/>
</dbReference>
<dbReference type="HAMAP" id="MF_01488">
    <property type="entry name" value="RecD2"/>
    <property type="match status" value="1"/>
</dbReference>
<dbReference type="Pfam" id="PF14520">
    <property type="entry name" value="HHH_5"/>
    <property type="match status" value="1"/>
</dbReference>
<keyword evidence="10" id="KW-1185">Reference proteome</keyword>
<dbReference type="GO" id="GO:0016887">
    <property type="term" value="F:ATP hydrolysis activity"/>
    <property type="evidence" value="ECO:0007669"/>
    <property type="project" value="RHEA"/>
</dbReference>
<evidence type="ECO:0000259" key="7">
    <source>
        <dbReference type="Pfam" id="PF18335"/>
    </source>
</evidence>
<dbReference type="GO" id="GO:0043139">
    <property type="term" value="F:5'-3' DNA helicase activity"/>
    <property type="evidence" value="ECO:0007669"/>
    <property type="project" value="UniProtKB-UniRule"/>
</dbReference>
<dbReference type="GO" id="GO:0005524">
    <property type="term" value="F:ATP binding"/>
    <property type="evidence" value="ECO:0007669"/>
    <property type="project" value="UniProtKB-UniRule"/>
</dbReference>
<dbReference type="InterPro" id="IPR041451">
    <property type="entry name" value="RecD2_SH13"/>
</dbReference>
<dbReference type="InterPro" id="IPR010994">
    <property type="entry name" value="RuvA_2-like"/>
</dbReference>
<evidence type="ECO:0000256" key="1">
    <source>
        <dbReference type="ARBA" id="ARBA00022741"/>
    </source>
</evidence>
<comment type="catalytic activity">
    <reaction evidence="3">
        <text>ATP + H2O = ADP + phosphate + H(+)</text>
        <dbReference type="Rhea" id="RHEA:13065"/>
        <dbReference type="ChEBI" id="CHEBI:15377"/>
        <dbReference type="ChEBI" id="CHEBI:15378"/>
        <dbReference type="ChEBI" id="CHEBI:30616"/>
        <dbReference type="ChEBI" id="CHEBI:43474"/>
        <dbReference type="ChEBI" id="CHEBI:456216"/>
        <dbReference type="EC" id="5.6.2.3"/>
    </reaction>
</comment>
<evidence type="ECO:0000256" key="3">
    <source>
        <dbReference type="HAMAP-Rule" id="MF_01488"/>
    </source>
</evidence>
<feature type="domain" description="ATP-dependent RecD2 DNA helicase SH3" evidence="7">
    <location>
        <begin position="581"/>
        <end position="651"/>
    </location>
</feature>
<dbReference type="GO" id="GO:0009338">
    <property type="term" value="C:exodeoxyribonuclease V complex"/>
    <property type="evidence" value="ECO:0007669"/>
    <property type="project" value="TreeGrafter"/>
</dbReference>
<dbReference type="Gene3D" id="1.10.150.20">
    <property type="entry name" value="5' to 3' exonuclease, C-terminal subdomain"/>
    <property type="match status" value="1"/>
</dbReference>
<feature type="domain" description="ATP-dependent RecD2 DNA helicase OB-fold" evidence="8">
    <location>
        <begin position="5"/>
        <end position="83"/>
    </location>
</feature>
<keyword evidence="3" id="KW-0238">DNA-binding</keyword>
<comment type="function">
    <text evidence="3">DNA-dependent ATPase and ATP-dependent 5'-3' DNA helicase. Has no activity on blunt DNA or DNA with 3'-overhangs, requires at least 10 bases of 5'-ssDNA for helicase activity.</text>
</comment>
<evidence type="ECO:0000256" key="2">
    <source>
        <dbReference type="ARBA" id="ARBA00022840"/>
    </source>
</evidence>
<evidence type="ECO:0000259" key="5">
    <source>
        <dbReference type="Pfam" id="PF13538"/>
    </source>
</evidence>
<feature type="region of interest" description="Disordered" evidence="4">
    <location>
        <begin position="752"/>
        <end position="781"/>
    </location>
</feature>
<keyword evidence="3" id="KW-0378">Hydrolase</keyword>
<dbReference type="CDD" id="cd17933">
    <property type="entry name" value="DEXSc_RecD-like"/>
    <property type="match status" value="1"/>
</dbReference>
<evidence type="ECO:0000259" key="8">
    <source>
        <dbReference type="Pfam" id="PF23139"/>
    </source>
</evidence>
<dbReference type="InterPro" id="IPR055446">
    <property type="entry name" value="RecD2_N_OB"/>
</dbReference>
<dbReference type="Pfam" id="PF23139">
    <property type="entry name" value="OB_YrrC"/>
    <property type="match status" value="1"/>
</dbReference>
<dbReference type="EC" id="5.6.2.3" evidence="3"/>
<dbReference type="STRING" id="883113.HMPREF9708_00188"/>
<dbReference type="InterPro" id="IPR006345">
    <property type="entry name" value="RecD2"/>
</dbReference>
<comment type="caution">
    <text evidence="9">The sequence shown here is derived from an EMBL/GenBank/DDBJ whole genome shotgun (WGS) entry which is preliminary data.</text>
</comment>
<dbReference type="Pfam" id="PF18335">
    <property type="entry name" value="SH3_13"/>
    <property type="match status" value="1"/>
</dbReference>
<dbReference type="OrthoDB" id="9803432at2"/>
<organism evidence="9 10">
    <name type="scientific">Facklamia languida CCUG 37842</name>
    <dbReference type="NCBI Taxonomy" id="883113"/>
    <lineage>
        <taxon>Bacteria</taxon>
        <taxon>Bacillati</taxon>
        <taxon>Bacillota</taxon>
        <taxon>Bacilli</taxon>
        <taxon>Lactobacillales</taxon>
        <taxon>Aerococcaceae</taxon>
        <taxon>Facklamia</taxon>
    </lineage>
</organism>
<sequence>MEEVVIYGKAVAIYFENNRNFYKVIRIEVDQERTDVMVEDELVITGQFVSIHLDTTYQFFGQWTHHPKYGQQFSVTHYQNIQPTSRKGMIDYLSSHRFKGIGVKTATAIMDTLGDQALDIILEDPQALDRVPGLTRKKAQNLRQQLMRHQGAERIFMQLSQWGFSPNLADKIFHVFKEETLDKIKDDPFCLIEGVEGIGFSKADQIAAQLGGDPDDPRRICAALVSVVGQIASERGDTYVTKSDALQEARNLLEKSRPHLISDGLLFQGLDMALMEDLLLIVGEDLVLPSIFYAEYGSSKKIKEFIELEEIERYQDEDLELAIDQLQADIDIIYDEDQRRALKLAMSSPMSIITGGPGTGKTTLVRGLIHLHARLKGYDLASLRIDNFDSPIRLAAPTGRAAKRMQEASQLPATTIHRLIGFTRDSEIGYFQPETIEGSLLIVDEMSMVDVWLMNWLLEAIPYDMQVVFVGDKDQLPSVGPGKVFADMIESQVLSTISLHRIYRQAKDSSIIRLAHDVRQGRLPEDLLTKQADRSFIPCPTHQIPQAIHQIVNKAIEKGYTSQTLQVLAPMYKGPAGIDQINQLMQAMLNPPKARKRELTYFDRVYRVGDKVLQLVNNTEEGVYNGDVGQITAILTSKETESKSEEVVVSFDEVEIHYQRSDLNQLTLAYCTSIHKAQGSEYDLVILPLVNQFSRMLRRDILYTAITRASQSLILLGDPQAFYQAATHQQIDRKTNLLDFLGLVFEQKVSTDQEAPGSRSERSAVDLSSEQENLHVSQDPPLPSLDLDNFLSLTNYRQIDPMIGMEGLTPFDFMPN</sequence>
<accession>H3NH49</accession>
<evidence type="ECO:0000259" key="6">
    <source>
        <dbReference type="Pfam" id="PF14490"/>
    </source>
</evidence>
<dbReference type="Pfam" id="PF13604">
    <property type="entry name" value="AAA_30"/>
    <property type="match status" value="1"/>
</dbReference>
<dbReference type="PANTHER" id="PTHR43788:SF6">
    <property type="entry name" value="DNA HELICASE B"/>
    <property type="match status" value="1"/>
</dbReference>
<dbReference type="InterPro" id="IPR027785">
    <property type="entry name" value="UvrD-like_helicase_C"/>
</dbReference>
<dbReference type="SUPFAM" id="SSF47781">
    <property type="entry name" value="RuvA domain 2-like"/>
    <property type="match status" value="1"/>
</dbReference>
<dbReference type="RefSeq" id="WP_006308066.1">
    <property type="nucleotide sequence ID" value="NZ_JH601133.1"/>
</dbReference>
<dbReference type="eggNOG" id="COG0507">
    <property type="taxonomic scope" value="Bacteria"/>
</dbReference>
<feature type="domain" description="ATP-dependent RecD2 DNA helicase-like helix-hairpin-helix" evidence="6">
    <location>
        <begin position="149"/>
        <end position="239"/>
    </location>
</feature>
<feature type="domain" description="UvrD-like helicase C-terminal" evidence="5">
    <location>
        <begin position="668"/>
        <end position="715"/>
    </location>
</feature>
<dbReference type="GO" id="GO:0017116">
    <property type="term" value="F:single-stranded DNA helicase activity"/>
    <property type="evidence" value="ECO:0007669"/>
    <property type="project" value="TreeGrafter"/>
</dbReference>
<evidence type="ECO:0000256" key="4">
    <source>
        <dbReference type="SAM" id="MobiDB-lite"/>
    </source>
</evidence>
<dbReference type="InterPro" id="IPR029493">
    <property type="entry name" value="RecD2-like_HHH"/>
</dbReference>
<dbReference type="InterPro" id="IPR027417">
    <property type="entry name" value="P-loop_NTPase"/>
</dbReference>
<dbReference type="Pfam" id="PF13538">
    <property type="entry name" value="UvrD_C_2"/>
    <property type="match status" value="1"/>
</dbReference>
<dbReference type="HOGENOM" id="CLU_007524_0_1_9"/>
<proteinExistence type="inferred from homology"/>
<dbReference type="CDD" id="cd18809">
    <property type="entry name" value="SF1_C_RecD"/>
    <property type="match status" value="1"/>
</dbReference>
<dbReference type="GO" id="GO:0003677">
    <property type="term" value="F:DNA binding"/>
    <property type="evidence" value="ECO:0007669"/>
    <property type="project" value="UniProtKB-UniRule"/>
</dbReference>